<dbReference type="InterPro" id="IPR014541">
    <property type="entry name" value="Amdntrnsf_FN0238"/>
</dbReference>
<evidence type="ECO:0000256" key="1">
    <source>
        <dbReference type="SAM" id="MobiDB-lite"/>
    </source>
</evidence>
<keyword evidence="2" id="KW-0378">Hydrolase</keyword>
<evidence type="ECO:0000313" key="2">
    <source>
        <dbReference type="EMBL" id="MFC4692142.1"/>
    </source>
</evidence>
<protein>
    <submittedName>
        <fullName evidence="2">Citrulline utilization hydrolase CtlX</fullName>
    </submittedName>
</protein>
<dbReference type="NCBIfam" id="NF046062">
    <property type="entry name" value="citrull_CtlX"/>
    <property type="match status" value="1"/>
</dbReference>
<sequence>MTAGAAAQAPSAVVLVRPHAFSPNPLTLGDNAFQVRVVREDPGVLARRAYDEVTALAGALTAAGVTVHLFDDPGPGRPDSVFPNNWLSTHADGRVALFPMYAANRRGERRGDVVEFLEAAYRVHEVVDLSGLEHDGRYLEGTGAMVLDHVARTAYVARSLRVDPWALDRFCRGFGYEPVVFDAVDAAGRAVHHTNVVMSVAGEYALVGLELLPSAAERAGLVARLEATGRTVVPLTAWQVGEFAGNAIEVQGADGPVLALSARAAASLDAGQRRVIEASARLLPVAVPTVELAGGPVRCTVAGVHLDLRTAAVPAAVRSPGSGDAVGRGLQRADEQQLLAGAAQPLPQRGDVGAGGVPDRPEPQLSGVGLRPLRRRQRAPLGPGLRGERRADVDEVAHLVDSGEQRVGPGVVAGLEAGQQQVGALAAQGGGIGGGHPSTVPARPLRADGGGGPGPGRPRRRGG</sequence>
<dbReference type="RefSeq" id="WP_387985648.1">
    <property type="nucleotide sequence ID" value="NZ_JBHSGR010000001.1"/>
</dbReference>
<dbReference type="EMBL" id="JBHSGR010000001">
    <property type="protein sequence ID" value="MFC4692142.1"/>
    <property type="molecule type" value="Genomic_DNA"/>
</dbReference>
<dbReference type="PANTHER" id="PTHR43224">
    <property type="entry name" value="AMIDINOTRANSFERASE"/>
    <property type="match status" value="1"/>
</dbReference>
<dbReference type="GO" id="GO:0016787">
    <property type="term" value="F:hydrolase activity"/>
    <property type="evidence" value="ECO:0007669"/>
    <property type="project" value="UniProtKB-KW"/>
</dbReference>
<gene>
    <name evidence="2" type="primary">ctlX</name>
    <name evidence="2" type="ORF">ACFO3M_01955</name>
</gene>
<reference evidence="3" key="1">
    <citation type="journal article" date="2019" name="Int. J. Syst. Evol. Microbiol.">
        <title>The Global Catalogue of Microorganisms (GCM) 10K type strain sequencing project: providing services to taxonomists for standard genome sequencing and annotation.</title>
        <authorList>
            <consortium name="The Broad Institute Genomics Platform"/>
            <consortium name="The Broad Institute Genome Sequencing Center for Infectious Disease"/>
            <person name="Wu L."/>
            <person name="Ma J."/>
        </authorList>
    </citation>
    <scope>NUCLEOTIDE SEQUENCE [LARGE SCALE GENOMIC DNA]</scope>
    <source>
        <strain evidence="3">CCUG 62763</strain>
    </source>
</reference>
<dbReference type="PANTHER" id="PTHR43224:SF1">
    <property type="entry name" value="AMIDINOTRANSFERASE"/>
    <property type="match status" value="1"/>
</dbReference>
<feature type="region of interest" description="Disordered" evidence="1">
    <location>
        <begin position="342"/>
        <end position="368"/>
    </location>
</feature>
<feature type="region of interest" description="Disordered" evidence="1">
    <location>
        <begin position="426"/>
        <end position="463"/>
    </location>
</feature>
<organism evidence="2 3">
    <name type="scientific">Geodermatophilus arenarius</name>
    <dbReference type="NCBI Taxonomy" id="1137990"/>
    <lineage>
        <taxon>Bacteria</taxon>
        <taxon>Bacillati</taxon>
        <taxon>Actinomycetota</taxon>
        <taxon>Actinomycetes</taxon>
        <taxon>Geodermatophilales</taxon>
        <taxon>Geodermatophilaceae</taxon>
        <taxon>Geodermatophilus</taxon>
    </lineage>
</organism>
<dbReference type="Gene3D" id="3.75.10.10">
    <property type="entry name" value="L-arginine/glycine Amidinotransferase, Chain A"/>
    <property type="match status" value="1"/>
</dbReference>
<keyword evidence="3" id="KW-1185">Reference proteome</keyword>
<accession>A0ABV9LE79</accession>
<dbReference type="SUPFAM" id="SSF55909">
    <property type="entry name" value="Pentein"/>
    <property type="match status" value="1"/>
</dbReference>
<dbReference type="Pfam" id="PF19420">
    <property type="entry name" value="DDAH_eukar"/>
    <property type="match status" value="1"/>
</dbReference>
<proteinExistence type="predicted"/>
<comment type="caution">
    <text evidence="2">The sequence shown here is derived from an EMBL/GenBank/DDBJ whole genome shotgun (WGS) entry which is preliminary data.</text>
</comment>
<name>A0ABV9LE79_9ACTN</name>
<dbReference type="Proteomes" id="UP001596025">
    <property type="component" value="Unassembled WGS sequence"/>
</dbReference>
<evidence type="ECO:0000313" key="3">
    <source>
        <dbReference type="Proteomes" id="UP001596025"/>
    </source>
</evidence>